<dbReference type="GO" id="GO:0009003">
    <property type="term" value="F:signal peptidase activity"/>
    <property type="evidence" value="ECO:0007669"/>
    <property type="project" value="UniProtKB-EC"/>
</dbReference>
<evidence type="ECO:0000256" key="1">
    <source>
        <dbReference type="ARBA" id="ARBA00000677"/>
    </source>
</evidence>
<comment type="caution">
    <text evidence="16">The sequence shown here is derived from an EMBL/GenBank/DDBJ whole genome shotgun (WGS) entry which is preliminary data.</text>
</comment>
<dbReference type="PROSITE" id="PS00760">
    <property type="entry name" value="SPASE_I_2"/>
    <property type="match status" value="1"/>
</dbReference>
<name>A0A4U1BP48_9GAMM</name>
<organism evidence="16 17">
    <name type="scientific">Ferrimonas aestuarii</name>
    <dbReference type="NCBI Taxonomy" id="2569539"/>
    <lineage>
        <taxon>Bacteria</taxon>
        <taxon>Pseudomonadati</taxon>
        <taxon>Pseudomonadota</taxon>
        <taxon>Gammaproteobacteria</taxon>
        <taxon>Alteromonadales</taxon>
        <taxon>Ferrimonadaceae</taxon>
        <taxon>Ferrimonas</taxon>
    </lineage>
</organism>
<comment type="subcellular location">
    <subcellularLocation>
        <location evidence="2">Cell membrane</location>
        <topology evidence="2">Multi-pass membrane protein</topology>
    </subcellularLocation>
    <subcellularLocation>
        <location evidence="14">Membrane</location>
        <topology evidence="14">Multi-pass membrane protein</topology>
    </subcellularLocation>
</comment>
<dbReference type="PROSITE" id="PS00761">
    <property type="entry name" value="SPASE_I_3"/>
    <property type="match status" value="1"/>
</dbReference>
<evidence type="ECO:0000256" key="5">
    <source>
        <dbReference type="ARBA" id="ARBA00019232"/>
    </source>
</evidence>
<dbReference type="GO" id="GO:0005886">
    <property type="term" value="C:plasma membrane"/>
    <property type="evidence" value="ECO:0007669"/>
    <property type="project" value="UniProtKB-SubCell"/>
</dbReference>
<dbReference type="GO" id="GO:0006465">
    <property type="term" value="P:signal peptide processing"/>
    <property type="evidence" value="ECO:0007669"/>
    <property type="project" value="InterPro"/>
</dbReference>
<evidence type="ECO:0000256" key="8">
    <source>
        <dbReference type="ARBA" id="ARBA00022692"/>
    </source>
</evidence>
<dbReference type="SUPFAM" id="SSF51306">
    <property type="entry name" value="LexA/Signal peptidase"/>
    <property type="match status" value="1"/>
</dbReference>
<dbReference type="InterPro" id="IPR019758">
    <property type="entry name" value="Pept_S26A_signal_pept_1_CS"/>
</dbReference>
<reference evidence="16 17" key="1">
    <citation type="submission" date="2019-04" db="EMBL/GenBank/DDBJ databases">
        <authorList>
            <person name="Hwang J.C."/>
        </authorList>
    </citation>
    <scope>NUCLEOTIDE SEQUENCE [LARGE SCALE GENOMIC DNA]</scope>
    <source>
        <strain evidence="16 17">IMCC35002</strain>
    </source>
</reference>
<evidence type="ECO:0000256" key="4">
    <source>
        <dbReference type="ARBA" id="ARBA00013208"/>
    </source>
</evidence>
<dbReference type="PANTHER" id="PTHR43390">
    <property type="entry name" value="SIGNAL PEPTIDASE I"/>
    <property type="match status" value="1"/>
</dbReference>
<evidence type="ECO:0000256" key="12">
    <source>
        <dbReference type="PIRSR" id="PIRSR600223-1"/>
    </source>
</evidence>
<keyword evidence="10" id="KW-1133">Transmembrane helix</keyword>
<dbReference type="OrthoDB" id="9815782at2"/>
<evidence type="ECO:0000313" key="16">
    <source>
        <dbReference type="EMBL" id="TKB55309.1"/>
    </source>
</evidence>
<dbReference type="AlphaFoldDB" id="A0A4U1BP48"/>
<dbReference type="PROSITE" id="PS00501">
    <property type="entry name" value="SPASE_I_1"/>
    <property type="match status" value="1"/>
</dbReference>
<dbReference type="EMBL" id="SWCJ01000005">
    <property type="protein sequence ID" value="TKB55309.1"/>
    <property type="molecule type" value="Genomic_DNA"/>
</dbReference>
<dbReference type="CDD" id="cd06530">
    <property type="entry name" value="S26_SPase_I"/>
    <property type="match status" value="1"/>
</dbReference>
<comment type="similarity">
    <text evidence="3 14">Belongs to the peptidase S26 family.</text>
</comment>
<evidence type="ECO:0000313" key="17">
    <source>
        <dbReference type="Proteomes" id="UP000305675"/>
    </source>
</evidence>
<protein>
    <recommendedName>
        <fullName evidence="5 13">Signal peptidase I</fullName>
        <ecNumber evidence="4 13">3.4.21.89</ecNumber>
    </recommendedName>
</protein>
<dbReference type="Gene3D" id="2.10.109.10">
    <property type="entry name" value="Umud Fragment, subunit A"/>
    <property type="match status" value="1"/>
</dbReference>
<accession>A0A4U1BP48</accession>
<evidence type="ECO:0000256" key="2">
    <source>
        <dbReference type="ARBA" id="ARBA00004651"/>
    </source>
</evidence>
<dbReference type="InterPro" id="IPR019766">
    <property type="entry name" value="Sign_pep_all-beta_subdom"/>
</dbReference>
<proteinExistence type="inferred from homology"/>
<dbReference type="GO" id="GO:0004252">
    <property type="term" value="F:serine-type endopeptidase activity"/>
    <property type="evidence" value="ECO:0007669"/>
    <property type="project" value="InterPro"/>
</dbReference>
<keyword evidence="6" id="KW-1003">Cell membrane</keyword>
<dbReference type="Pfam" id="PF10502">
    <property type="entry name" value="Peptidase_S26"/>
    <property type="match status" value="1"/>
</dbReference>
<dbReference type="Proteomes" id="UP000305675">
    <property type="component" value="Unassembled WGS sequence"/>
</dbReference>
<evidence type="ECO:0000256" key="9">
    <source>
        <dbReference type="ARBA" id="ARBA00022801"/>
    </source>
</evidence>
<dbReference type="Gene3D" id="2.170.230.10">
    <property type="match status" value="1"/>
</dbReference>
<keyword evidence="7 13" id="KW-0645">Protease</keyword>
<evidence type="ECO:0000256" key="14">
    <source>
        <dbReference type="RuleBase" id="RU362042"/>
    </source>
</evidence>
<dbReference type="RefSeq" id="WP_136863066.1">
    <property type="nucleotide sequence ID" value="NZ_SWCJ01000005.1"/>
</dbReference>
<dbReference type="InterPro" id="IPR019757">
    <property type="entry name" value="Pept_S26A_signal_pept_1_Lys-AS"/>
</dbReference>
<keyword evidence="8" id="KW-0812">Transmembrane</keyword>
<dbReference type="NCBIfam" id="TIGR02227">
    <property type="entry name" value="sigpep_I_bact"/>
    <property type="match status" value="1"/>
</dbReference>
<evidence type="ECO:0000256" key="3">
    <source>
        <dbReference type="ARBA" id="ARBA00009370"/>
    </source>
</evidence>
<evidence type="ECO:0000256" key="11">
    <source>
        <dbReference type="ARBA" id="ARBA00023136"/>
    </source>
</evidence>
<dbReference type="InterPro" id="IPR019533">
    <property type="entry name" value="Peptidase_S26"/>
</dbReference>
<dbReference type="InterPro" id="IPR036286">
    <property type="entry name" value="LexA/Signal_pep-like_sf"/>
</dbReference>
<feature type="active site" evidence="12">
    <location>
        <position position="91"/>
    </location>
</feature>
<dbReference type="PANTHER" id="PTHR43390:SF1">
    <property type="entry name" value="CHLOROPLAST PROCESSING PEPTIDASE"/>
    <property type="match status" value="1"/>
</dbReference>
<feature type="domain" description="Peptidase S26" evidence="15">
    <location>
        <begin position="61"/>
        <end position="276"/>
    </location>
</feature>
<feature type="active site" evidence="12">
    <location>
        <position position="146"/>
    </location>
</feature>
<keyword evidence="9 13" id="KW-0378">Hydrolase</keyword>
<keyword evidence="11" id="KW-0472">Membrane</keyword>
<comment type="catalytic activity">
    <reaction evidence="1 13">
        <text>Cleavage of hydrophobic, N-terminal signal or leader sequences from secreted and periplasmic proteins.</text>
        <dbReference type="EC" id="3.4.21.89"/>
    </reaction>
</comment>
<dbReference type="InterPro" id="IPR019756">
    <property type="entry name" value="Pept_S26A_signal_pept_1_Ser-AS"/>
</dbReference>
<evidence type="ECO:0000256" key="13">
    <source>
        <dbReference type="RuleBase" id="RU003993"/>
    </source>
</evidence>
<keyword evidence="17" id="KW-1185">Reference proteome</keyword>
<evidence type="ECO:0000256" key="10">
    <source>
        <dbReference type="ARBA" id="ARBA00022989"/>
    </source>
</evidence>
<evidence type="ECO:0000256" key="7">
    <source>
        <dbReference type="ARBA" id="ARBA00022670"/>
    </source>
</evidence>
<gene>
    <name evidence="16" type="primary">lepB</name>
    <name evidence="16" type="ORF">FCL42_08915</name>
</gene>
<evidence type="ECO:0000256" key="6">
    <source>
        <dbReference type="ARBA" id="ARBA00022475"/>
    </source>
</evidence>
<dbReference type="InterPro" id="IPR000223">
    <property type="entry name" value="Pept_S26A_signal_pept_1"/>
</dbReference>
<sequence>MAAMFSLFLVLITLGSGLIWLLDHFYLAPKRQEKLAFADGQTEGELPEEAKEKLVAEPWLVETSKSIFPVIAFVTILRSFLWEPFQIPSGSMMPTLLVGDFILVNKHEYGLRDPVFRHKFWDNELPSRGDVVVFKYPEDPRVDYIKRVIGLPGDKVVYRNKELFIQPKCEAGVEKCPELQRVNTAKVNSGQFKQDGTPLLRLKEDLLGVNHDTLINPRRGEPLRYYYQQPGRTTGEWVVPENHYFVMGDNRDNSTDGRFWGFVPEENLVGKATAIWISFEFERGADSILPGWIPTGVRFNRVGGIQ</sequence>
<dbReference type="EC" id="3.4.21.89" evidence="4 13"/>
<dbReference type="PRINTS" id="PR00727">
    <property type="entry name" value="LEADERPTASE"/>
</dbReference>
<evidence type="ECO:0000259" key="15">
    <source>
        <dbReference type="Pfam" id="PF10502"/>
    </source>
</evidence>